<gene>
    <name evidence="1" type="ORF">EZS26_001073</name>
</gene>
<dbReference type="Proteomes" id="UP000324575">
    <property type="component" value="Unassembled WGS sequence"/>
</dbReference>
<dbReference type="AlphaFoldDB" id="A0A5M8P367"/>
<sequence length="164" mass="18454">MEKEKENIDIILTDAEERFCELYVYGGYEFAGQARKCYEEVFGNEHKNTYLLSRRFLSKPHILAKVKELAATIQNETETLAVKLQIAETLKAVMEETATAQYEDRFGGTLSPAPLRAVSVNAAKALMELYPVKHAQEAKLRIEGADGNVIFNVIVPEIKAKDED</sequence>
<evidence type="ECO:0008006" key="3">
    <source>
        <dbReference type="Google" id="ProtNLM"/>
    </source>
</evidence>
<proteinExistence type="predicted"/>
<evidence type="ECO:0000313" key="2">
    <source>
        <dbReference type="Proteomes" id="UP000324575"/>
    </source>
</evidence>
<dbReference type="EMBL" id="SNRX01000005">
    <property type="protein sequence ID" value="KAA6302903.1"/>
    <property type="molecule type" value="Genomic_DNA"/>
</dbReference>
<protein>
    <recommendedName>
        <fullName evidence="3">Terminase small subunit</fullName>
    </recommendedName>
</protein>
<accession>A0A5M8P367</accession>
<comment type="caution">
    <text evidence="1">The sequence shown here is derived from an EMBL/GenBank/DDBJ whole genome shotgun (WGS) entry which is preliminary data.</text>
</comment>
<name>A0A5M8P367_9BACT</name>
<evidence type="ECO:0000313" key="1">
    <source>
        <dbReference type="EMBL" id="KAA6302903.1"/>
    </source>
</evidence>
<reference evidence="1 2" key="1">
    <citation type="submission" date="2019-03" db="EMBL/GenBank/DDBJ databases">
        <title>Single cell metagenomics reveals metabolic interactions within the superorganism composed of flagellate Streblomastix strix and complex community of Bacteroidetes bacteria on its surface.</title>
        <authorList>
            <person name="Treitli S.C."/>
            <person name="Kolisko M."/>
            <person name="Husnik F."/>
            <person name="Keeling P."/>
            <person name="Hampl V."/>
        </authorList>
    </citation>
    <scope>NUCLEOTIDE SEQUENCE [LARGE SCALE GENOMIC DNA]</scope>
    <source>
        <strain evidence="1">St1</strain>
    </source>
</reference>
<organism evidence="1 2">
    <name type="scientific">Candidatus Ordinivivax streblomastigis</name>
    <dbReference type="NCBI Taxonomy" id="2540710"/>
    <lineage>
        <taxon>Bacteria</taxon>
        <taxon>Pseudomonadati</taxon>
        <taxon>Bacteroidota</taxon>
        <taxon>Bacteroidia</taxon>
        <taxon>Bacteroidales</taxon>
        <taxon>Candidatus Ordinivivax</taxon>
    </lineage>
</organism>